<dbReference type="PANTHER" id="PTHR43520:SF5">
    <property type="entry name" value="CATION-TRANSPORTING P-TYPE ATPASE-RELATED"/>
    <property type="match status" value="1"/>
</dbReference>
<dbReference type="InterPro" id="IPR018303">
    <property type="entry name" value="ATPase_P-typ_P_site"/>
</dbReference>
<feature type="transmembrane region" description="Helical" evidence="13">
    <location>
        <begin position="442"/>
        <end position="465"/>
    </location>
</feature>
<keyword evidence="7" id="KW-0479">Metal-binding</keyword>
<dbReference type="Gene3D" id="3.40.50.1000">
    <property type="entry name" value="HAD superfamily/HAD-like"/>
    <property type="match status" value="1"/>
</dbReference>
<dbReference type="NCBIfam" id="TIGR01494">
    <property type="entry name" value="ATPase_P-type"/>
    <property type="match status" value="1"/>
</dbReference>
<dbReference type="GO" id="GO:0016887">
    <property type="term" value="F:ATP hydrolysis activity"/>
    <property type="evidence" value="ECO:0007669"/>
    <property type="project" value="InterPro"/>
</dbReference>
<name>A0A4S3M389_9FLAO</name>
<comment type="subcellular location">
    <subcellularLocation>
        <location evidence="1">Cell membrane</location>
        <topology evidence="1">Multi-pass membrane protein</topology>
    </subcellularLocation>
</comment>
<keyword evidence="10 13" id="KW-1133">Transmembrane helix</keyword>
<dbReference type="RefSeq" id="WP_136334685.1">
    <property type="nucleotide sequence ID" value="NZ_QXMP01000001.1"/>
</dbReference>
<organism evidence="16 17">
    <name type="scientific">Robertkochia marina</name>
    <dbReference type="NCBI Taxonomy" id="1227945"/>
    <lineage>
        <taxon>Bacteria</taxon>
        <taxon>Pseudomonadati</taxon>
        <taxon>Bacteroidota</taxon>
        <taxon>Flavobacteriia</taxon>
        <taxon>Flavobacteriales</taxon>
        <taxon>Flavobacteriaceae</taxon>
        <taxon>Robertkochia</taxon>
    </lineage>
</organism>
<evidence type="ECO:0000256" key="6">
    <source>
        <dbReference type="ARBA" id="ARBA00022692"/>
    </source>
</evidence>
<dbReference type="InterPro" id="IPR036163">
    <property type="entry name" value="HMA_dom_sf"/>
</dbReference>
<evidence type="ECO:0000256" key="10">
    <source>
        <dbReference type="ARBA" id="ARBA00022989"/>
    </source>
</evidence>
<keyword evidence="9" id="KW-1278">Translocase</keyword>
<dbReference type="GO" id="GO:0005524">
    <property type="term" value="F:ATP binding"/>
    <property type="evidence" value="ECO:0007669"/>
    <property type="project" value="InterPro"/>
</dbReference>
<dbReference type="InterPro" id="IPR023214">
    <property type="entry name" value="HAD_sf"/>
</dbReference>
<feature type="domain" description="P-type ATPase A" evidence="14">
    <location>
        <begin position="307"/>
        <end position="394"/>
    </location>
</feature>
<dbReference type="SUPFAM" id="SSF55008">
    <property type="entry name" value="HMA, heavy metal-associated domain"/>
    <property type="match status" value="1"/>
</dbReference>
<protein>
    <submittedName>
        <fullName evidence="16">HAD family hydrolase</fullName>
    </submittedName>
</protein>
<dbReference type="GO" id="GO:0005507">
    <property type="term" value="F:copper ion binding"/>
    <property type="evidence" value="ECO:0007669"/>
    <property type="project" value="TreeGrafter"/>
</dbReference>
<dbReference type="Gene3D" id="3.40.1110.10">
    <property type="entry name" value="Calcium-transporting ATPase, cytoplasmic domain N"/>
    <property type="match status" value="1"/>
</dbReference>
<evidence type="ECO:0000256" key="12">
    <source>
        <dbReference type="ARBA" id="ARBA00023136"/>
    </source>
</evidence>
<feature type="transmembrane region" description="Helical" evidence="13">
    <location>
        <begin position="165"/>
        <end position="188"/>
    </location>
</feature>
<evidence type="ECO:0000256" key="3">
    <source>
        <dbReference type="ARBA" id="ARBA00022448"/>
    </source>
</evidence>
<dbReference type="SUPFAM" id="SSF81665">
    <property type="entry name" value="Calcium ATPase, transmembrane domain M"/>
    <property type="match status" value="1"/>
</dbReference>
<feature type="transmembrane region" description="Helical" evidence="13">
    <location>
        <begin position="760"/>
        <end position="784"/>
    </location>
</feature>
<dbReference type="InterPro" id="IPR001757">
    <property type="entry name" value="P_typ_ATPase"/>
</dbReference>
<dbReference type="PANTHER" id="PTHR43520">
    <property type="entry name" value="ATP7, ISOFORM B"/>
    <property type="match status" value="1"/>
</dbReference>
<evidence type="ECO:0000256" key="2">
    <source>
        <dbReference type="ARBA" id="ARBA00006024"/>
    </source>
</evidence>
<keyword evidence="4" id="KW-1003">Cell membrane</keyword>
<dbReference type="InterPro" id="IPR008250">
    <property type="entry name" value="ATPase_P-typ_transduc_dom_A_sf"/>
</dbReference>
<keyword evidence="17" id="KW-1185">Reference proteome</keyword>
<evidence type="ECO:0000256" key="13">
    <source>
        <dbReference type="SAM" id="Phobius"/>
    </source>
</evidence>
<sequence length="789" mass="87947">MGQSCYHCGLDCDADRIVFQEKVFCCAGCKTVYEILSGNGLEGYYKLEKTPGISPEQKAGKYDFLDNADLQQRLLEFDDGEWAVVNLYIPQMHCSSCIWVLENLHKLDDRVRSSQVNFPRKTARITFRSALGLKALVLLMATIGYAPHISLEDYDKKEGAVNRSLIYKLGVAGFAFGNVMLLSFPEYFEMDEYWLNQYKPFFRLIMFVMSLPVVFYAASDYFRSAWKGLRAGILNIDVPIALGIAVLFLRSTWEIMTDTGQGFFDSLTGLLFFLLLGRYFQQRTYDFLSFERDYKSYFPIGITRINTSGKEEPVDIYKIKEGDRLLIRNEEIIPADAILLRGKARIDYSFVTGESDPVTKISGDSLFAGGKQLGEAIEVQAVKNVSQSYLTQLWSNEVFQNDKSTRFRDLTNSVSKYFTIIILLIALISGVVWFMLDASKAIPVITAILIVACPCALALSAPFTLGNMLRIFGRNKFYLKDAQVIERMAGLNTVVFDKTGTITSGLGNEITYSGEDLGEEEGGLLRSALRNSNHPLSRQLYELLDAYDIKPLESFKEYAGKGVEAQSDGALVRAGSSSFVGVEQDALSLKTVVHVGVNNTYKGAYTFYNKYRKGIASLFKRLKRNYELVILSGDNDSEKGNLEKLLPAGTGMFFNQKPDDKLEYVRFHQQEGAGVMMVGDGLNDAGALQQSDVGVAIAENVNVFSPACDAILDASKIQELDRYLWASLKAVTIIKYSFILSFLYNIIGLFFAVTGQLSPVVAAILMPISSLTVVGFTTLATGWVGKRLK</sequence>
<feature type="transmembrane region" description="Helical" evidence="13">
    <location>
        <begin position="125"/>
        <end position="145"/>
    </location>
</feature>
<evidence type="ECO:0000313" key="16">
    <source>
        <dbReference type="EMBL" id="THD69195.1"/>
    </source>
</evidence>
<keyword evidence="8" id="KW-0460">Magnesium</keyword>
<dbReference type="GO" id="GO:0005886">
    <property type="term" value="C:plasma membrane"/>
    <property type="evidence" value="ECO:0007669"/>
    <property type="project" value="UniProtKB-SubCell"/>
</dbReference>
<evidence type="ECO:0000313" key="17">
    <source>
        <dbReference type="Proteomes" id="UP000305939"/>
    </source>
</evidence>
<evidence type="ECO:0000256" key="1">
    <source>
        <dbReference type="ARBA" id="ARBA00004651"/>
    </source>
</evidence>
<dbReference type="CDD" id="cd00371">
    <property type="entry name" value="HMA"/>
    <property type="match status" value="1"/>
</dbReference>
<evidence type="ECO:0000259" key="14">
    <source>
        <dbReference type="Pfam" id="PF00122"/>
    </source>
</evidence>
<keyword evidence="3" id="KW-0813">Transport</keyword>
<comment type="similarity">
    <text evidence="2">Belongs to the cation transport ATPase (P-type) (TC 3.A.3) family. Type IB subfamily.</text>
</comment>
<reference evidence="16 17" key="1">
    <citation type="submission" date="2019-04" db="EMBL/GenBank/DDBJ databases">
        <title>Draft genome sequence of Robertkochia marina CC-AMO-30D.</title>
        <authorList>
            <person name="Hameed A."/>
            <person name="Lin S.-Y."/>
            <person name="Shahina M."/>
            <person name="Lai W.-A."/>
            <person name="Young C.-C."/>
        </authorList>
    </citation>
    <scope>NUCLEOTIDE SEQUENCE [LARGE SCALE GENOMIC DNA]</scope>
    <source>
        <strain evidence="16 17">CC-AMO-30D</strain>
    </source>
</reference>
<feature type="transmembrane region" description="Helical" evidence="13">
    <location>
        <begin position="417"/>
        <end position="436"/>
    </location>
</feature>
<dbReference type="InterPro" id="IPR023299">
    <property type="entry name" value="ATPase_P-typ_cyto_dom_N"/>
</dbReference>
<feature type="transmembrane region" description="Helical" evidence="13">
    <location>
        <begin position="733"/>
        <end position="754"/>
    </location>
</feature>
<evidence type="ECO:0000256" key="8">
    <source>
        <dbReference type="ARBA" id="ARBA00022842"/>
    </source>
</evidence>
<evidence type="ECO:0000256" key="5">
    <source>
        <dbReference type="ARBA" id="ARBA00022553"/>
    </source>
</evidence>
<evidence type="ECO:0000256" key="11">
    <source>
        <dbReference type="ARBA" id="ARBA00023065"/>
    </source>
</evidence>
<dbReference type="Pfam" id="PF00702">
    <property type="entry name" value="Hydrolase"/>
    <property type="match status" value="1"/>
</dbReference>
<evidence type="ECO:0000259" key="15">
    <source>
        <dbReference type="Pfam" id="PF12156"/>
    </source>
</evidence>
<feature type="transmembrane region" description="Helical" evidence="13">
    <location>
        <begin position="231"/>
        <end position="250"/>
    </location>
</feature>
<dbReference type="AlphaFoldDB" id="A0A4S3M389"/>
<dbReference type="InterPro" id="IPR023298">
    <property type="entry name" value="ATPase_P-typ_TM_dom_sf"/>
</dbReference>
<dbReference type="InterPro" id="IPR006121">
    <property type="entry name" value="HMA_dom"/>
</dbReference>
<feature type="transmembrane region" description="Helical" evidence="13">
    <location>
        <begin position="262"/>
        <end position="280"/>
    </location>
</feature>
<dbReference type="InterPro" id="IPR021993">
    <property type="entry name" value="ATPase-cat-bd"/>
</dbReference>
<dbReference type="SUPFAM" id="SSF81653">
    <property type="entry name" value="Calcium ATPase, transduction domain A"/>
    <property type="match status" value="1"/>
</dbReference>
<keyword evidence="11" id="KW-0406">Ion transport</keyword>
<comment type="caution">
    <text evidence="16">The sequence shown here is derived from an EMBL/GenBank/DDBJ whole genome shotgun (WGS) entry which is preliminary data.</text>
</comment>
<dbReference type="PROSITE" id="PS00154">
    <property type="entry name" value="ATPASE_E1_E2"/>
    <property type="match status" value="1"/>
</dbReference>
<dbReference type="InterPro" id="IPR059000">
    <property type="entry name" value="ATPase_P-type_domA"/>
</dbReference>
<dbReference type="PRINTS" id="PR00119">
    <property type="entry name" value="CATATPASE"/>
</dbReference>
<dbReference type="OrthoDB" id="1521937at2"/>
<dbReference type="GO" id="GO:0043682">
    <property type="term" value="F:P-type divalent copper transporter activity"/>
    <property type="evidence" value="ECO:0007669"/>
    <property type="project" value="TreeGrafter"/>
</dbReference>
<keyword evidence="6 13" id="KW-0812">Transmembrane</keyword>
<feature type="transmembrane region" description="Helical" evidence="13">
    <location>
        <begin position="200"/>
        <end position="219"/>
    </location>
</feature>
<keyword evidence="16" id="KW-0378">Hydrolase</keyword>
<gene>
    <name evidence="16" type="ORF">E7Z59_02365</name>
</gene>
<evidence type="ECO:0000256" key="9">
    <source>
        <dbReference type="ARBA" id="ARBA00022967"/>
    </source>
</evidence>
<dbReference type="EMBL" id="SSMC01000001">
    <property type="protein sequence ID" value="THD69195.1"/>
    <property type="molecule type" value="Genomic_DNA"/>
</dbReference>
<dbReference type="InterPro" id="IPR036412">
    <property type="entry name" value="HAD-like_sf"/>
</dbReference>
<dbReference type="Gene3D" id="3.30.70.100">
    <property type="match status" value="1"/>
</dbReference>
<accession>A0A4S3M389</accession>
<keyword evidence="5" id="KW-0597">Phosphoprotein</keyword>
<dbReference type="Gene3D" id="2.70.150.10">
    <property type="entry name" value="Calcium-transporting ATPase, cytoplasmic transduction domain A"/>
    <property type="match status" value="1"/>
</dbReference>
<evidence type="ECO:0000256" key="7">
    <source>
        <dbReference type="ARBA" id="ARBA00022723"/>
    </source>
</evidence>
<dbReference type="Pfam" id="PF12156">
    <property type="entry name" value="ATPase-cat_bd"/>
    <property type="match status" value="1"/>
</dbReference>
<dbReference type="PRINTS" id="PR00943">
    <property type="entry name" value="CUATPASE"/>
</dbReference>
<dbReference type="SUPFAM" id="SSF56784">
    <property type="entry name" value="HAD-like"/>
    <property type="match status" value="1"/>
</dbReference>
<dbReference type="GO" id="GO:0055070">
    <property type="term" value="P:copper ion homeostasis"/>
    <property type="evidence" value="ECO:0007669"/>
    <property type="project" value="TreeGrafter"/>
</dbReference>
<dbReference type="Pfam" id="PF00122">
    <property type="entry name" value="E1-E2_ATPase"/>
    <property type="match status" value="1"/>
</dbReference>
<feature type="domain" description="Putative metal-binding" evidence="15">
    <location>
        <begin position="4"/>
        <end position="76"/>
    </location>
</feature>
<proteinExistence type="inferred from homology"/>
<evidence type="ECO:0000256" key="4">
    <source>
        <dbReference type="ARBA" id="ARBA00022475"/>
    </source>
</evidence>
<dbReference type="Proteomes" id="UP000305939">
    <property type="component" value="Unassembled WGS sequence"/>
</dbReference>
<keyword evidence="12 13" id="KW-0472">Membrane</keyword>